<name>A0A139HZL0_9PEZI</name>
<dbReference type="Proteomes" id="UP000073492">
    <property type="component" value="Unassembled WGS sequence"/>
</dbReference>
<gene>
    <name evidence="8" type="ORF">AC579_5159</name>
</gene>
<dbReference type="InterPro" id="IPR052053">
    <property type="entry name" value="IM_YidH-like"/>
</dbReference>
<evidence type="ECO:0000256" key="6">
    <source>
        <dbReference type="SAM" id="Phobius"/>
    </source>
</evidence>
<evidence type="ECO:0000256" key="1">
    <source>
        <dbReference type="ARBA" id="ARBA00004651"/>
    </source>
</evidence>
<comment type="caution">
    <text evidence="8">The sequence shown here is derived from an EMBL/GenBank/DDBJ whole genome shotgun (WGS) entry which is preliminary data.</text>
</comment>
<evidence type="ECO:0000256" key="5">
    <source>
        <dbReference type="ARBA" id="ARBA00023136"/>
    </source>
</evidence>
<protein>
    <recommendedName>
        <fullName evidence="7">DUF202 domain-containing protein</fullName>
    </recommendedName>
</protein>
<dbReference type="Pfam" id="PF02656">
    <property type="entry name" value="DUF202"/>
    <property type="match status" value="1"/>
</dbReference>
<dbReference type="AlphaFoldDB" id="A0A139HZL0"/>
<feature type="domain" description="DUF202" evidence="7">
    <location>
        <begin position="27"/>
        <end position="99"/>
    </location>
</feature>
<keyword evidence="4 6" id="KW-1133">Transmembrane helix</keyword>
<dbReference type="EMBL" id="LFZO01000518">
    <property type="protein sequence ID" value="KXT07878.1"/>
    <property type="molecule type" value="Genomic_DNA"/>
</dbReference>
<evidence type="ECO:0000256" key="2">
    <source>
        <dbReference type="ARBA" id="ARBA00022475"/>
    </source>
</evidence>
<sequence>MLTGRHYTCLPPLFSPSGIENNGSVARDLLAAERTFLAWIRTGLGFIVLGVALEKVEAFAAISQTLLHLKNSRTKLAAGTLVEGGSLTVAHGTQRYFGAVSSLGRGGFRPNVAGVGLMAATSIGIAFSGTLLVLDNEGWKESADASTRMEKR</sequence>
<evidence type="ECO:0000256" key="4">
    <source>
        <dbReference type="ARBA" id="ARBA00022989"/>
    </source>
</evidence>
<proteinExistence type="predicted"/>
<dbReference type="OrthoDB" id="199599at2759"/>
<evidence type="ECO:0000256" key="3">
    <source>
        <dbReference type="ARBA" id="ARBA00022692"/>
    </source>
</evidence>
<evidence type="ECO:0000259" key="7">
    <source>
        <dbReference type="Pfam" id="PF02656"/>
    </source>
</evidence>
<keyword evidence="2" id="KW-1003">Cell membrane</keyword>
<reference evidence="8 9" key="1">
    <citation type="submission" date="2015-07" db="EMBL/GenBank/DDBJ databases">
        <title>Comparative genomics of the Sigatoka disease complex on banana suggests a link between parallel evolutionary changes in Pseudocercospora fijiensis and Pseudocercospora eumusae and increased virulence on the banana host.</title>
        <authorList>
            <person name="Chang T.-C."/>
            <person name="Salvucci A."/>
            <person name="Crous P.W."/>
            <person name="Stergiopoulos I."/>
        </authorList>
    </citation>
    <scope>NUCLEOTIDE SEQUENCE [LARGE SCALE GENOMIC DNA]</scope>
    <source>
        <strain evidence="8 9">CBS 116634</strain>
    </source>
</reference>
<comment type="subcellular location">
    <subcellularLocation>
        <location evidence="1">Cell membrane</location>
        <topology evidence="1">Multi-pass membrane protein</topology>
    </subcellularLocation>
</comment>
<keyword evidence="9" id="KW-1185">Reference proteome</keyword>
<accession>A0A139HZL0</accession>
<dbReference type="PANTHER" id="PTHR34187">
    <property type="entry name" value="FGR18P"/>
    <property type="match status" value="1"/>
</dbReference>
<evidence type="ECO:0000313" key="8">
    <source>
        <dbReference type="EMBL" id="KXT07878.1"/>
    </source>
</evidence>
<keyword evidence="3 6" id="KW-0812">Transmembrane</keyword>
<evidence type="ECO:0000313" key="9">
    <source>
        <dbReference type="Proteomes" id="UP000073492"/>
    </source>
</evidence>
<dbReference type="InterPro" id="IPR003807">
    <property type="entry name" value="DUF202"/>
</dbReference>
<dbReference type="GO" id="GO:0005886">
    <property type="term" value="C:plasma membrane"/>
    <property type="evidence" value="ECO:0007669"/>
    <property type="project" value="UniProtKB-SubCell"/>
</dbReference>
<feature type="transmembrane region" description="Helical" evidence="6">
    <location>
        <begin position="112"/>
        <end position="134"/>
    </location>
</feature>
<dbReference type="PANTHER" id="PTHR34187:SF2">
    <property type="entry name" value="DUF202 DOMAIN-CONTAINING PROTEIN"/>
    <property type="match status" value="1"/>
</dbReference>
<organism evidence="8 9">
    <name type="scientific">Pseudocercospora musae</name>
    <dbReference type="NCBI Taxonomy" id="113226"/>
    <lineage>
        <taxon>Eukaryota</taxon>
        <taxon>Fungi</taxon>
        <taxon>Dikarya</taxon>
        <taxon>Ascomycota</taxon>
        <taxon>Pezizomycotina</taxon>
        <taxon>Dothideomycetes</taxon>
        <taxon>Dothideomycetidae</taxon>
        <taxon>Mycosphaerellales</taxon>
        <taxon>Mycosphaerellaceae</taxon>
        <taxon>Pseudocercospora</taxon>
    </lineage>
</organism>
<keyword evidence="5 6" id="KW-0472">Membrane</keyword>